<keyword evidence="1" id="KW-0472">Membrane</keyword>
<sequence length="160" mass="17838">MKKQITHLTLEEATLKKSEIVSRLCGHGGCRLWPLAILFMSLMLQLFGSSMAFTLPLPFGYSSLSIKNLLNSVLLSSNANLAGGGRNLKSDVLEDASLITKTITVTCSVKDRQSNESRFIIFKSPSYYNFDIGSRFYSAISLDLAYKFMVLYTKQMNTVN</sequence>
<accession>A0A1B0ERY3</accession>
<evidence type="ECO:0000313" key="2">
    <source>
        <dbReference type="EnsemblMetazoa" id="GMOY006797-PA"/>
    </source>
</evidence>
<dbReference type="AlphaFoldDB" id="A0A1B0ERY3"/>
<name>A0A1B0ERY3_GLOMM</name>
<dbReference type="Proteomes" id="UP000092444">
    <property type="component" value="Unassembled WGS sequence"/>
</dbReference>
<protein>
    <submittedName>
        <fullName evidence="2">Uncharacterized protein</fullName>
    </submittedName>
</protein>
<reference evidence="2" key="1">
    <citation type="submission" date="2020-05" db="UniProtKB">
        <authorList>
            <consortium name="EnsemblMetazoa"/>
        </authorList>
    </citation>
    <scope>IDENTIFICATION</scope>
    <source>
        <strain evidence="2">Yale</strain>
    </source>
</reference>
<feature type="transmembrane region" description="Helical" evidence="1">
    <location>
        <begin position="32"/>
        <end position="57"/>
    </location>
</feature>
<keyword evidence="1" id="KW-1133">Transmembrane helix</keyword>
<dbReference type="VEuPathDB" id="VectorBase:GMOY006797"/>
<dbReference type="EMBL" id="CCAG010004238">
    <property type="status" value="NOT_ANNOTATED_CDS"/>
    <property type="molecule type" value="Genomic_DNA"/>
</dbReference>
<organism evidence="2 3">
    <name type="scientific">Glossina morsitans morsitans</name>
    <name type="common">Savannah tsetse fly</name>
    <dbReference type="NCBI Taxonomy" id="37546"/>
    <lineage>
        <taxon>Eukaryota</taxon>
        <taxon>Metazoa</taxon>
        <taxon>Ecdysozoa</taxon>
        <taxon>Arthropoda</taxon>
        <taxon>Hexapoda</taxon>
        <taxon>Insecta</taxon>
        <taxon>Pterygota</taxon>
        <taxon>Neoptera</taxon>
        <taxon>Endopterygota</taxon>
        <taxon>Diptera</taxon>
        <taxon>Brachycera</taxon>
        <taxon>Muscomorpha</taxon>
        <taxon>Hippoboscoidea</taxon>
        <taxon>Glossinidae</taxon>
        <taxon>Glossina</taxon>
    </lineage>
</organism>
<dbReference type="EnsemblMetazoa" id="GMOY006797-RA">
    <property type="protein sequence ID" value="GMOY006797-PA"/>
    <property type="gene ID" value="GMOY006797"/>
</dbReference>
<evidence type="ECO:0000313" key="3">
    <source>
        <dbReference type="Proteomes" id="UP000092444"/>
    </source>
</evidence>
<keyword evidence="1" id="KW-0812">Transmembrane</keyword>
<proteinExistence type="predicted"/>
<evidence type="ECO:0000256" key="1">
    <source>
        <dbReference type="SAM" id="Phobius"/>
    </source>
</evidence>
<dbReference type="STRING" id="37546.A0A1B0ERY3"/>
<keyword evidence="3" id="KW-1185">Reference proteome</keyword>